<evidence type="ECO:0000313" key="1">
    <source>
        <dbReference type="EMBL" id="RDW64482.1"/>
    </source>
</evidence>
<keyword evidence="2" id="KW-1185">Reference proteome</keyword>
<proteinExistence type="predicted"/>
<sequence>MLANPATPTPTAKPQRRRSEHFIINGAEAKALIALNARLHAESILWNMEDGAQAYEALVEQLSTGRVVFRKLNEDEDYLPRGLGANGDAEPGLYFFKDGRCILKVEGGDMGELAKGMGKCLAG</sequence>
<dbReference type="EMBL" id="PVWQ01000014">
    <property type="protein sequence ID" value="RDW64482.1"/>
    <property type="molecule type" value="Genomic_DNA"/>
</dbReference>
<protein>
    <submittedName>
        <fullName evidence="1">Uncharacterized protein</fullName>
    </submittedName>
</protein>
<organism evidence="1 2">
    <name type="scientific">Aspergillus mulundensis</name>
    <dbReference type="NCBI Taxonomy" id="1810919"/>
    <lineage>
        <taxon>Eukaryota</taxon>
        <taxon>Fungi</taxon>
        <taxon>Dikarya</taxon>
        <taxon>Ascomycota</taxon>
        <taxon>Pezizomycotina</taxon>
        <taxon>Eurotiomycetes</taxon>
        <taxon>Eurotiomycetidae</taxon>
        <taxon>Eurotiales</taxon>
        <taxon>Aspergillaceae</taxon>
        <taxon>Aspergillus</taxon>
        <taxon>Aspergillus subgen. Nidulantes</taxon>
    </lineage>
</organism>
<dbReference type="GeneID" id="38120263"/>
<dbReference type="AlphaFoldDB" id="A0A3D8QRQ7"/>
<name>A0A3D8QRQ7_9EURO</name>
<dbReference type="RefSeq" id="XP_026599641.1">
    <property type="nucleotide sequence ID" value="XM_026751909.1"/>
</dbReference>
<dbReference type="Proteomes" id="UP000256690">
    <property type="component" value="Unassembled WGS sequence"/>
</dbReference>
<accession>A0A3D8QRQ7</accession>
<evidence type="ECO:0000313" key="2">
    <source>
        <dbReference type="Proteomes" id="UP000256690"/>
    </source>
</evidence>
<comment type="caution">
    <text evidence="1">The sequence shown here is derived from an EMBL/GenBank/DDBJ whole genome shotgun (WGS) entry which is preliminary data.</text>
</comment>
<gene>
    <name evidence="1" type="ORF">DSM5745_09893</name>
</gene>
<reference evidence="1 2" key="1">
    <citation type="journal article" date="2018" name="IMA Fungus">
        <title>IMA Genome-F 9: Draft genome sequence of Annulohypoxylon stygium, Aspergillus mulundensis, Berkeleyomyces basicola (syn. Thielaviopsis basicola), Ceratocystis smalleyi, two Cercospora beticola strains, Coleophoma cylindrospora, Fusarium fracticaudum, Phialophora cf. hyalina, and Morchella septimelata.</title>
        <authorList>
            <person name="Wingfield B.D."/>
            <person name="Bills G.F."/>
            <person name="Dong Y."/>
            <person name="Huang W."/>
            <person name="Nel W.J."/>
            <person name="Swalarsk-Parry B.S."/>
            <person name="Vaghefi N."/>
            <person name="Wilken P.M."/>
            <person name="An Z."/>
            <person name="de Beer Z.W."/>
            <person name="De Vos L."/>
            <person name="Chen L."/>
            <person name="Duong T.A."/>
            <person name="Gao Y."/>
            <person name="Hammerbacher A."/>
            <person name="Kikkert J.R."/>
            <person name="Li Y."/>
            <person name="Li H."/>
            <person name="Li K."/>
            <person name="Li Q."/>
            <person name="Liu X."/>
            <person name="Ma X."/>
            <person name="Naidoo K."/>
            <person name="Pethybridge S.J."/>
            <person name="Sun J."/>
            <person name="Steenkamp E.T."/>
            <person name="van der Nest M.A."/>
            <person name="van Wyk S."/>
            <person name="Wingfield M.J."/>
            <person name="Xiong C."/>
            <person name="Yue Q."/>
            <person name="Zhang X."/>
        </authorList>
    </citation>
    <scope>NUCLEOTIDE SEQUENCE [LARGE SCALE GENOMIC DNA]</scope>
    <source>
        <strain evidence="1 2">DSM 5745</strain>
    </source>
</reference>